<protein>
    <recommendedName>
        <fullName evidence="1">Cobalamin-independent methionine synthase MetE C-terminal/archaeal domain-containing protein</fullName>
    </recommendedName>
</protein>
<dbReference type="EMBL" id="UINC01043453">
    <property type="protein sequence ID" value="SVB47515.1"/>
    <property type="molecule type" value="Genomic_DNA"/>
</dbReference>
<dbReference type="GO" id="GO:0009086">
    <property type="term" value="P:methionine biosynthetic process"/>
    <property type="evidence" value="ECO:0007669"/>
    <property type="project" value="InterPro"/>
</dbReference>
<evidence type="ECO:0000259" key="1">
    <source>
        <dbReference type="Pfam" id="PF01717"/>
    </source>
</evidence>
<dbReference type="InterPro" id="IPR038071">
    <property type="entry name" value="UROD/MetE-like_sf"/>
</dbReference>
<feature type="domain" description="Cobalamin-independent methionine synthase MetE C-terminal/archaeal" evidence="1">
    <location>
        <begin position="131"/>
        <end position="350"/>
    </location>
</feature>
<dbReference type="CDD" id="cd03311">
    <property type="entry name" value="CIMS_C_terminal_like"/>
    <property type="match status" value="1"/>
</dbReference>
<dbReference type="PANTHER" id="PTHR43844">
    <property type="entry name" value="METHIONINE SYNTHASE"/>
    <property type="match status" value="1"/>
</dbReference>
<gene>
    <name evidence="2" type="ORF">METZ01_LOCUS200369</name>
</gene>
<proteinExistence type="predicted"/>
<reference evidence="2" key="1">
    <citation type="submission" date="2018-05" db="EMBL/GenBank/DDBJ databases">
        <authorList>
            <person name="Lanie J.A."/>
            <person name="Ng W.-L."/>
            <person name="Kazmierczak K.M."/>
            <person name="Andrzejewski T.M."/>
            <person name="Davidsen T.M."/>
            <person name="Wayne K.J."/>
            <person name="Tettelin H."/>
            <person name="Glass J.I."/>
            <person name="Rusch D."/>
            <person name="Podicherti R."/>
            <person name="Tsui H.-C.T."/>
            <person name="Winkler M.E."/>
        </authorList>
    </citation>
    <scope>NUCLEOTIDE SEQUENCE</scope>
</reference>
<accession>A0A382EAI5</accession>
<dbReference type="GO" id="GO:0008270">
    <property type="term" value="F:zinc ion binding"/>
    <property type="evidence" value="ECO:0007669"/>
    <property type="project" value="InterPro"/>
</dbReference>
<name>A0A382EAI5_9ZZZZ</name>
<dbReference type="InterPro" id="IPR002629">
    <property type="entry name" value="Met_Synth_C/arc"/>
</dbReference>
<organism evidence="2">
    <name type="scientific">marine metagenome</name>
    <dbReference type="NCBI Taxonomy" id="408172"/>
    <lineage>
        <taxon>unclassified sequences</taxon>
        <taxon>metagenomes</taxon>
        <taxon>ecological metagenomes</taxon>
    </lineage>
</organism>
<sequence length="374" mass="41754">MHAGTLPRPNDLRDMVVAKESNQVYDESKFTRRVQAVIKENVKLQIESGIDSVNDGEVSKLSFTSYISDRIGGIEKRKPSDGPAPFGINGRDTAEFNEYFINKEGFTGLGTNPSYFVTGPVTYTGETAIQADIDNFKAGLQGSTPEETFLPAITPGTMEHWLANEHYKSDEEYLFALADALHVEYKSIVDAGFLLQIDDPDLPDAWQMHPEMTVKDYQKFAELRVNALNHAIGDIPEEKVRFHTCWGSYKGPHKYDIPLRDMIDLILKVKAVGYSIEASNPMHEHEWTVWKDVKLPDGKVLIPGVIGHASDFIEHPELVAQRLVRYANIVGKENLMAGTDCGIGSRVGHAKICWAKFEAMAEGARIATKELWGK</sequence>
<dbReference type="Pfam" id="PF01717">
    <property type="entry name" value="Meth_synt_2"/>
    <property type="match status" value="1"/>
</dbReference>
<evidence type="ECO:0000313" key="2">
    <source>
        <dbReference type="EMBL" id="SVB47515.1"/>
    </source>
</evidence>
<dbReference type="PANTHER" id="PTHR43844:SF2">
    <property type="entry name" value="SYNTHASE, VITAMIN-B12 INDEPENDENT, PUTATIVE (AFU_ORTHOLOGUE AFUA_3G12060)-RELATED"/>
    <property type="match status" value="1"/>
</dbReference>
<dbReference type="GO" id="GO:0003871">
    <property type="term" value="F:5-methyltetrahydropteroyltriglutamate-homocysteine S-methyltransferase activity"/>
    <property type="evidence" value="ECO:0007669"/>
    <property type="project" value="InterPro"/>
</dbReference>
<dbReference type="Gene3D" id="3.20.20.210">
    <property type="match status" value="1"/>
</dbReference>
<dbReference type="AlphaFoldDB" id="A0A382EAI5"/>
<dbReference type="SUPFAM" id="SSF51726">
    <property type="entry name" value="UROD/MetE-like"/>
    <property type="match status" value="1"/>
</dbReference>